<dbReference type="InterPro" id="IPR017802">
    <property type="entry name" value="VWFA-rel_acidobac-type"/>
</dbReference>
<evidence type="ECO:0000259" key="2">
    <source>
        <dbReference type="PROSITE" id="PS50234"/>
    </source>
</evidence>
<dbReference type="SMART" id="SM00327">
    <property type="entry name" value="VWA"/>
    <property type="match status" value="1"/>
</dbReference>
<dbReference type="KEGG" id="pfer:IRI77_15490"/>
<organism evidence="3 4">
    <name type="scientific">Paludibaculum fermentans</name>
    <dbReference type="NCBI Taxonomy" id="1473598"/>
    <lineage>
        <taxon>Bacteria</taxon>
        <taxon>Pseudomonadati</taxon>
        <taxon>Acidobacteriota</taxon>
        <taxon>Terriglobia</taxon>
        <taxon>Bryobacterales</taxon>
        <taxon>Bryobacteraceae</taxon>
        <taxon>Paludibaculum</taxon>
    </lineage>
</organism>
<dbReference type="SUPFAM" id="SSF53300">
    <property type="entry name" value="vWA-like"/>
    <property type="match status" value="1"/>
</dbReference>
<keyword evidence="4" id="KW-1185">Reference proteome</keyword>
<protein>
    <submittedName>
        <fullName evidence="3">VWA domain-containing protein</fullName>
    </submittedName>
</protein>
<feature type="chain" id="PRO_5032807493" evidence="1">
    <location>
        <begin position="32"/>
        <end position="325"/>
    </location>
</feature>
<dbReference type="Gene3D" id="3.40.50.410">
    <property type="entry name" value="von Willebrand factor, type A domain"/>
    <property type="match status" value="1"/>
</dbReference>
<evidence type="ECO:0000256" key="1">
    <source>
        <dbReference type="SAM" id="SignalP"/>
    </source>
</evidence>
<dbReference type="EMBL" id="CP063849">
    <property type="protein sequence ID" value="QOY91292.1"/>
    <property type="molecule type" value="Genomic_DNA"/>
</dbReference>
<evidence type="ECO:0000313" key="3">
    <source>
        <dbReference type="EMBL" id="QOY91292.1"/>
    </source>
</evidence>
<dbReference type="PROSITE" id="PS51257">
    <property type="entry name" value="PROKAR_LIPOPROTEIN"/>
    <property type="match status" value="1"/>
</dbReference>
<dbReference type="RefSeq" id="WP_194452946.1">
    <property type="nucleotide sequence ID" value="NZ_CP063849.1"/>
</dbReference>
<keyword evidence="1" id="KW-0732">Signal</keyword>
<dbReference type="NCBIfam" id="TIGR03436">
    <property type="entry name" value="acidobact_VWFA"/>
    <property type="match status" value="1"/>
</dbReference>
<reference evidence="3 4" key="1">
    <citation type="submission" date="2020-10" db="EMBL/GenBank/DDBJ databases">
        <title>Complete genome sequence of Paludibaculum fermentans P105T, a facultatively anaerobic acidobacterium capable of dissimilatory Fe(III) reduction.</title>
        <authorList>
            <person name="Dedysh S.N."/>
            <person name="Beletsky A.V."/>
            <person name="Kulichevskaya I.S."/>
            <person name="Mardanov A.V."/>
            <person name="Ravin N.V."/>
        </authorList>
    </citation>
    <scope>NUCLEOTIDE SEQUENCE [LARGE SCALE GENOMIC DNA]</scope>
    <source>
        <strain evidence="3 4">P105</strain>
    </source>
</reference>
<dbReference type="Proteomes" id="UP000593892">
    <property type="component" value="Chromosome"/>
</dbReference>
<accession>A0A7S7NWW4</accession>
<evidence type="ECO:0000313" key="4">
    <source>
        <dbReference type="Proteomes" id="UP000593892"/>
    </source>
</evidence>
<sequence>MTRTIAPSSRTLTRRAWLAAAGLAGACLASAQPPEPSDDQPIFSSNVRVVSLLATVATKKGEIVRDLTKDDFTLLEDGRPQSIRYFSRETDLPLTLGLLIDTSMSQEKVLDKERGASFRFIDQVLRDTKDQFFILQFDMGVYVRQKLTASRKELDEALNYVDTPTRRELNMPSGAGTRLYDAVVVSSRDVMKDRHDRKAIIIMSDGVDTGSQATFAESLEVAQRNDTLIYSIYFSDSGAYFGGAPDGRGVLERLARETGGGFFEVTRKRPIEQIFATIQDELRSQYSLGFVSDVPVTVHGFRKLQLTAKTKGLQVQARDRYWAAR</sequence>
<name>A0A7S7NWW4_PALFE</name>
<gene>
    <name evidence="3" type="ORF">IRI77_15490</name>
</gene>
<feature type="signal peptide" evidence="1">
    <location>
        <begin position="1"/>
        <end position="31"/>
    </location>
</feature>
<dbReference type="InterPro" id="IPR036465">
    <property type="entry name" value="vWFA_dom_sf"/>
</dbReference>
<feature type="domain" description="VWFA" evidence="2">
    <location>
        <begin position="95"/>
        <end position="278"/>
    </location>
</feature>
<dbReference type="InterPro" id="IPR002035">
    <property type="entry name" value="VWF_A"/>
</dbReference>
<proteinExistence type="predicted"/>
<dbReference type="AlphaFoldDB" id="A0A7S7NWW4"/>
<dbReference type="PROSITE" id="PS50234">
    <property type="entry name" value="VWFA"/>
    <property type="match status" value="1"/>
</dbReference>